<evidence type="ECO:0000256" key="1">
    <source>
        <dbReference type="SAM" id="SignalP"/>
    </source>
</evidence>
<reference evidence="2 3" key="1">
    <citation type="submission" date="2019-04" db="EMBL/GenBank/DDBJ databases">
        <title>Rhizobium terrae sp. nov., isolated from a paddy soil.</title>
        <authorList>
            <person name="Lin S.-Y."/>
            <person name="Hameed A."/>
            <person name="Huang H.-I."/>
            <person name="Young C.-C."/>
        </authorList>
    </citation>
    <scope>NUCLEOTIDE SEQUENCE [LARGE SCALE GENOMIC DNA]</scope>
    <source>
        <strain evidence="2 3">CC-HIH110</strain>
    </source>
</reference>
<dbReference type="EMBL" id="SSOA01000002">
    <property type="protein sequence ID" value="THF52084.1"/>
    <property type="molecule type" value="Genomic_DNA"/>
</dbReference>
<gene>
    <name evidence="2" type="ORF">E6C51_04495</name>
</gene>
<comment type="caution">
    <text evidence="2">The sequence shown here is derived from an EMBL/GenBank/DDBJ whole genome shotgun (WGS) entry which is preliminary data.</text>
</comment>
<dbReference type="Proteomes" id="UP000310754">
    <property type="component" value="Unassembled WGS sequence"/>
</dbReference>
<sequence>MSISWLRGTLVAIVSFAALPAFAGDIASVNPIGFSSDGSVFAFEEYGIQDGSNIAYSNIYAIDLTNNTFLPDTPVRIRADDDKTGLAATRQKSMNQVTKIIQQRDLLNHPGEIVAFNPISQVGVDGHTLSYRLHKVQPAVGQPYTLKLEELDEGAPAACKDQVPTIKGFRLRMTEANGAKQDKVVYEDGHVPASRRCPTGYRLGGVVTYQIPGGAVVQIALVLVLNPSTQGSDGRWLAVPIKP</sequence>
<accession>A0A4S4A188</accession>
<dbReference type="RefSeq" id="WP_146929645.1">
    <property type="nucleotide sequence ID" value="NZ_SSOA01000002.1"/>
</dbReference>
<proteinExistence type="predicted"/>
<dbReference type="Pfam" id="PF10016">
    <property type="entry name" value="DUF2259"/>
    <property type="match status" value="1"/>
</dbReference>
<keyword evidence="3" id="KW-1185">Reference proteome</keyword>
<dbReference type="InterPro" id="IPR018725">
    <property type="entry name" value="DUF2259_secreted"/>
</dbReference>
<name>A0A4S4A188_9HYPH</name>
<feature type="chain" id="PRO_5020650909" evidence="1">
    <location>
        <begin position="24"/>
        <end position="243"/>
    </location>
</feature>
<protein>
    <submittedName>
        <fullName evidence="2">DUF2259 domain-containing protein</fullName>
    </submittedName>
</protein>
<keyword evidence="1" id="KW-0732">Signal</keyword>
<feature type="signal peptide" evidence="1">
    <location>
        <begin position="1"/>
        <end position="23"/>
    </location>
</feature>
<dbReference type="AlphaFoldDB" id="A0A4S4A188"/>
<organism evidence="2 3">
    <name type="scientific">Allorhizobium terrae</name>
    <dbReference type="NCBI Taxonomy" id="1848972"/>
    <lineage>
        <taxon>Bacteria</taxon>
        <taxon>Pseudomonadati</taxon>
        <taxon>Pseudomonadota</taxon>
        <taxon>Alphaproteobacteria</taxon>
        <taxon>Hyphomicrobiales</taxon>
        <taxon>Rhizobiaceae</taxon>
        <taxon>Rhizobium/Agrobacterium group</taxon>
        <taxon>Allorhizobium</taxon>
    </lineage>
</organism>
<evidence type="ECO:0000313" key="3">
    <source>
        <dbReference type="Proteomes" id="UP000310754"/>
    </source>
</evidence>
<evidence type="ECO:0000313" key="2">
    <source>
        <dbReference type="EMBL" id="THF52084.1"/>
    </source>
</evidence>